<evidence type="ECO:0000313" key="2">
    <source>
        <dbReference type="EMBL" id="MBB4906218.1"/>
    </source>
</evidence>
<evidence type="ECO:0000256" key="1">
    <source>
        <dbReference type="SAM" id="MobiDB-lite"/>
    </source>
</evidence>
<accession>A0A7W7Q3I3</accession>
<dbReference type="EMBL" id="JACHJQ010000002">
    <property type="protein sequence ID" value="MBB4906218.1"/>
    <property type="molecule type" value="Genomic_DNA"/>
</dbReference>
<dbReference type="Proteomes" id="UP000520767">
    <property type="component" value="Unassembled WGS sequence"/>
</dbReference>
<evidence type="ECO:0000313" key="3">
    <source>
        <dbReference type="Proteomes" id="UP000520767"/>
    </source>
</evidence>
<comment type="caution">
    <text evidence="2">The sequence shown here is derived from an EMBL/GenBank/DDBJ whole genome shotgun (WGS) entry which is preliminary data.</text>
</comment>
<protein>
    <submittedName>
        <fullName evidence="2">Uncharacterized protein</fullName>
    </submittedName>
</protein>
<sequence>MTMPVRSHSVPSDEPSPVNASRGLDHVPTKGIRQLVRDLLTDHAGIVDDAVLVTDEPVTNAHRHCLAPSV</sequence>
<dbReference type="RefSeq" id="WP_184810321.1">
    <property type="nucleotide sequence ID" value="NZ_JACHJQ010000002.1"/>
</dbReference>
<gene>
    <name evidence="2" type="ORF">FHR82_002435</name>
</gene>
<reference evidence="2 3" key="1">
    <citation type="submission" date="2020-08" db="EMBL/GenBank/DDBJ databases">
        <title>Genomic Encyclopedia of Type Strains, Phase III (KMG-III): the genomes of soil and plant-associated and newly described type strains.</title>
        <authorList>
            <person name="Whitman W."/>
        </authorList>
    </citation>
    <scope>NUCLEOTIDE SEQUENCE [LARGE SCALE GENOMIC DNA]</scope>
    <source>
        <strain evidence="2 3">CECT 8960</strain>
    </source>
</reference>
<organism evidence="2 3">
    <name type="scientific">Actinophytocola algeriensis</name>
    <dbReference type="NCBI Taxonomy" id="1768010"/>
    <lineage>
        <taxon>Bacteria</taxon>
        <taxon>Bacillati</taxon>
        <taxon>Actinomycetota</taxon>
        <taxon>Actinomycetes</taxon>
        <taxon>Pseudonocardiales</taxon>
        <taxon>Pseudonocardiaceae</taxon>
    </lineage>
</organism>
<feature type="region of interest" description="Disordered" evidence="1">
    <location>
        <begin position="1"/>
        <end position="26"/>
    </location>
</feature>
<keyword evidence="3" id="KW-1185">Reference proteome</keyword>
<name>A0A7W7Q3I3_9PSEU</name>
<proteinExistence type="predicted"/>
<dbReference type="AlphaFoldDB" id="A0A7W7Q3I3"/>